<dbReference type="RefSeq" id="WP_345172473.1">
    <property type="nucleotide sequence ID" value="NZ_BAABFQ010000003.1"/>
</dbReference>
<organism evidence="2 3">
    <name type="scientific">Nocardioides caricicola</name>
    <dbReference type="NCBI Taxonomy" id="634770"/>
    <lineage>
        <taxon>Bacteria</taxon>
        <taxon>Bacillati</taxon>
        <taxon>Actinomycetota</taxon>
        <taxon>Actinomycetes</taxon>
        <taxon>Propionibacteriales</taxon>
        <taxon>Nocardioidaceae</taxon>
        <taxon>Nocardioides</taxon>
    </lineage>
</organism>
<sequence length="246" mass="26421">MTPLVAQAAEAAHGFNGQTVAIFLHVVLFAYWLGGDVGVFYASRYIIKSEVGPEARGVATKIMHATDIAPRVSLVLILPSGVTLMAWGPLGDEFFVHGWLLALTWVAGLAWLAVSLIDYRGGDTPLARLSQKTDLTVRYALSVGLVAVGVYTMIVSEPFGVDTNPKWLGAKVVAYALCIFSGVMIRRQLKPFGPAFGKLVTSGSTPEVEKQILGSIRRCEPWVYAIWALVLVAALLGVMKPGSTAF</sequence>
<evidence type="ECO:0008006" key="4">
    <source>
        <dbReference type="Google" id="ProtNLM"/>
    </source>
</evidence>
<feature type="transmembrane region" description="Helical" evidence="1">
    <location>
        <begin position="167"/>
        <end position="185"/>
    </location>
</feature>
<dbReference type="Proteomes" id="UP001595956">
    <property type="component" value="Unassembled WGS sequence"/>
</dbReference>
<protein>
    <recommendedName>
        <fullName evidence="4">DUF2269 family protein</fullName>
    </recommendedName>
</protein>
<reference evidence="3" key="1">
    <citation type="journal article" date="2019" name="Int. J. Syst. Evol. Microbiol.">
        <title>The Global Catalogue of Microorganisms (GCM) 10K type strain sequencing project: providing services to taxonomists for standard genome sequencing and annotation.</title>
        <authorList>
            <consortium name="The Broad Institute Genomics Platform"/>
            <consortium name="The Broad Institute Genome Sequencing Center for Infectious Disease"/>
            <person name="Wu L."/>
            <person name="Ma J."/>
        </authorList>
    </citation>
    <scope>NUCLEOTIDE SEQUENCE [LARGE SCALE GENOMIC DNA]</scope>
    <source>
        <strain evidence="3">KACC 13778</strain>
    </source>
</reference>
<evidence type="ECO:0000313" key="3">
    <source>
        <dbReference type="Proteomes" id="UP001595956"/>
    </source>
</evidence>
<name>A0ABW0MYI5_9ACTN</name>
<evidence type="ECO:0000256" key="1">
    <source>
        <dbReference type="SAM" id="Phobius"/>
    </source>
</evidence>
<accession>A0ABW0MYI5</accession>
<gene>
    <name evidence="2" type="ORF">ACFPKY_09790</name>
</gene>
<keyword evidence="3" id="KW-1185">Reference proteome</keyword>
<feature type="transmembrane region" description="Helical" evidence="1">
    <location>
        <begin position="135"/>
        <end position="155"/>
    </location>
</feature>
<feature type="transmembrane region" description="Helical" evidence="1">
    <location>
        <begin position="20"/>
        <end position="47"/>
    </location>
</feature>
<feature type="transmembrane region" description="Helical" evidence="1">
    <location>
        <begin position="68"/>
        <end position="88"/>
    </location>
</feature>
<dbReference type="EMBL" id="JBHSMD010000002">
    <property type="protein sequence ID" value="MFC5493394.1"/>
    <property type="molecule type" value="Genomic_DNA"/>
</dbReference>
<feature type="transmembrane region" description="Helical" evidence="1">
    <location>
        <begin position="94"/>
        <end position="114"/>
    </location>
</feature>
<feature type="transmembrane region" description="Helical" evidence="1">
    <location>
        <begin position="222"/>
        <end position="239"/>
    </location>
</feature>
<comment type="caution">
    <text evidence="2">The sequence shown here is derived from an EMBL/GenBank/DDBJ whole genome shotgun (WGS) entry which is preliminary data.</text>
</comment>
<evidence type="ECO:0000313" key="2">
    <source>
        <dbReference type="EMBL" id="MFC5493394.1"/>
    </source>
</evidence>
<keyword evidence="1" id="KW-0472">Membrane</keyword>
<proteinExistence type="predicted"/>
<keyword evidence="1" id="KW-0812">Transmembrane</keyword>
<keyword evidence="1" id="KW-1133">Transmembrane helix</keyword>